<dbReference type="CDD" id="cd13137">
    <property type="entry name" value="MATE_NorM_like"/>
    <property type="match status" value="1"/>
</dbReference>
<feature type="transmembrane region" description="Helical" evidence="10">
    <location>
        <begin position="93"/>
        <end position="115"/>
    </location>
</feature>
<feature type="transmembrane region" description="Helical" evidence="10">
    <location>
        <begin position="18"/>
        <end position="38"/>
    </location>
</feature>
<dbReference type="Proteomes" id="UP000509667">
    <property type="component" value="Chromosome"/>
</dbReference>
<feature type="transmembrane region" description="Helical" evidence="10">
    <location>
        <begin position="322"/>
        <end position="342"/>
    </location>
</feature>
<keyword evidence="5 10" id="KW-0812">Transmembrane</keyword>
<dbReference type="NCBIfam" id="TIGR00797">
    <property type="entry name" value="matE"/>
    <property type="match status" value="1"/>
</dbReference>
<keyword evidence="4" id="KW-1003">Cell membrane</keyword>
<feature type="transmembrane region" description="Helical" evidence="10">
    <location>
        <begin position="198"/>
        <end position="220"/>
    </location>
</feature>
<keyword evidence="12" id="KW-1185">Reference proteome</keyword>
<evidence type="ECO:0000256" key="2">
    <source>
        <dbReference type="ARBA" id="ARBA00022448"/>
    </source>
</evidence>
<dbReference type="GO" id="GO:0042910">
    <property type="term" value="F:xenobiotic transmembrane transporter activity"/>
    <property type="evidence" value="ECO:0007669"/>
    <property type="project" value="InterPro"/>
</dbReference>
<proteinExistence type="predicted"/>
<keyword evidence="2" id="KW-0813">Transport</keyword>
<dbReference type="GeneID" id="56077095"/>
<feature type="transmembrane region" description="Helical" evidence="10">
    <location>
        <begin position="424"/>
        <end position="445"/>
    </location>
</feature>
<evidence type="ECO:0000256" key="8">
    <source>
        <dbReference type="ARBA" id="ARBA00023136"/>
    </source>
</evidence>
<comment type="subcellular location">
    <subcellularLocation>
        <location evidence="1">Cell membrane</location>
        <topology evidence="1">Multi-pass membrane protein</topology>
    </subcellularLocation>
</comment>
<name>A0A7D5SYV6_9EURY</name>
<organism evidence="11 12">
    <name type="scientific">Halosimplex rubrum</name>
    <dbReference type="NCBI Taxonomy" id="869889"/>
    <lineage>
        <taxon>Archaea</taxon>
        <taxon>Methanobacteriati</taxon>
        <taxon>Methanobacteriota</taxon>
        <taxon>Stenosarchaea group</taxon>
        <taxon>Halobacteria</taxon>
        <taxon>Halobacteriales</taxon>
        <taxon>Haloarculaceae</taxon>
        <taxon>Halosimplex</taxon>
    </lineage>
</organism>
<keyword evidence="6 10" id="KW-1133">Transmembrane helix</keyword>
<keyword evidence="7" id="KW-0406">Ion transport</keyword>
<protein>
    <recommendedName>
        <fullName evidence="9">Multidrug-efflux transporter</fullName>
    </recommendedName>
</protein>
<keyword evidence="8 10" id="KW-0472">Membrane</keyword>
<reference evidence="11 12" key="1">
    <citation type="submission" date="2020-07" db="EMBL/GenBank/DDBJ databases">
        <title>Halosimplex pelagicum sp. nov. and Halosimplex rubrum sp. nov., isolated from salted brown alga Laminaria, and emended description of the genus Halosimplex.</title>
        <authorList>
            <person name="Cui H."/>
        </authorList>
    </citation>
    <scope>NUCLEOTIDE SEQUENCE [LARGE SCALE GENOMIC DNA]</scope>
    <source>
        <strain evidence="11 12">R27</strain>
    </source>
</reference>
<accession>A0A7D5SYV6</accession>
<feature type="transmembrane region" description="Helical" evidence="10">
    <location>
        <begin position="362"/>
        <end position="382"/>
    </location>
</feature>
<dbReference type="InterPro" id="IPR048279">
    <property type="entry name" value="MdtK-like"/>
</dbReference>
<dbReference type="EMBL" id="CP058910">
    <property type="protein sequence ID" value="QLH76608.1"/>
    <property type="molecule type" value="Genomic_DNA"/>
</dbReference>
<evidence type="ECO:0000313" key="11">
    <source>
        <dbReference type="EMBL" id="QLH76608.1"/>
    </source>
</evidence>
<evidence type="ECO:0000313" key="12">
    <source>
        <dbReference type="Proteomes" id="UP000509667"/>
    </source>
</evidence>
<feature type="transmembrane region" description="Helical" evidence="10">
    <location>
        <begin position="135"/>
        <end position="154"/>
    </location>
</feature>
<evidence type="ECO:0000256" key="10">
    <source>
        <dbReference type="SAM" id="Phobius"/>
    </source>
</evidence>
<dbReference type="OrthoDB" id="214119at2157"/>
<evidence type="ECO:0000256" key="5">
    <source>
        <dbReference type="ARBA" id="ARBA00022692"/>
    </source>
</evidence>
<dbReference type="RefSeq" id="WP_179910544.1">
    <property type="nucleotide sequence ID" value="NZ_CP058910.1"/>
</dbReference>
<keyword evidence="3" id="KW-0050">Antiport</keyword>
<evidence type="ECO:0000256" key="7">
    <source>
        <dbReference type="ARBA" id="ARBA00023065"/>
    </source>
</evidence>
<dbReference type="InterPro" id="IPR002528">
    <property type="entry name" value="MATE_fam"/>
</dbReference>
<evidence type="ECO:0000256" key="6">
    <source>
        <dbReference type="ARBA" id="ARBA00022989"/>
    </source>
</evidence>
<dbReference type="InterPro" id="IPR050222">
    <property type="entry name" value="MATE_MdtK"/>
</dbReference>
<feature type="transmembrane region" description="Helical" evidence="10">
    <location>
        <begin position="166"/>
        <end position="192"/>
    </location>
</feature>
<feature type="transmembrane region" description="Helical" evidence="10">
    <location>
        <begin position="50"/>
        <end position="72"/>
    </location>
</feature>
<sequence>MFDVTRDDIVGGSLSRALVVLAAPLVAQNFALVAQSVVDLFWVGRLGGTAVAAVGLATVVVGLLTVPLRAFFTGSQVVTSQRVGADETEAARRVPFTAAVCAMAVAAVIGAALVVGADAVAALFTDDAAVASATAGYLTAYALALVTTAASDTLESGFTGWGDTTAALYVNLTAIVVNVVLDPLLILGWWVFPRLELFGAALATAIGYGAGALLAVALAARGRERFRLTRDAVRPRLEAARAVLDVGLPIAGQYGGRQVARVGVIGIVSAVGGPAALAAYHIGSQVATVAFVPAQGLAQAATSVVGQNLGAEQPARARRATWVGAAIAAVGLTVFGAVQWVVPAPIAHVFVPDLSGQALEYSVLYLQILAYGYWALGVIYTVEAGFNGAGNTDVSMYSTLAQYWAVRLPVAAVGAYVLDLGVAAVFWGVTLSNVAAALWLAGYFYRSTDGGMLVRAADDAAASD</sequence>
<evidence type="ECO:0000256" key="1">
    <source>
        <dbReference type="ARBA" id="ARBA00004651"/>
    </source>
</evidence>
<dbReference type="PANTHER" id="PTHR43298:SF2">
    <property type="entry name" value="FMN_FAD EXPORTER YEEO-RELATED"/>
    <property type="match status" value="1"/>
</dbReference>
<evidence type="ECO:0000256" key="4">
    <source>
        <dbReference type="ARBA" id="ARBA00022475"/>
    </source>
</evidence>
<dbReference type="GO" id="GO:0005886">
    <property type="term" value="C:plasma membrane"/>
    <property type="evidence" value="ECO:0007669"/>
    <property type="project" value="UniProtKB-SubCell"/>
</dbReference>
<evidence type="ECO:0000256" key="9">
    <source>
        <dbReference type="ARBA" id="ARBA00031636"/>
    </source>
</evidence>
<dbReference type="AlphaFoldDB" id="A0A7D5SYV6"/>
<evidence type="ECO:0000256" key="3">
    <source>
        <dbReference type="ARBA" id="ARBA00022449"/>
    </source>
</evidence>
<dbReference type="PIRSF" id="PIRSF006603">
    <property type="entry name" value="DinF"/>
    <property type="match status" value="1"/>
</dbReference>
<dbReference type="PANTHER" id="PTHR43298">
    <property type="entry name" value="MULTIDRUG RESISTANCE PROTEIN NORM-RELATED"/>
    <property type="match status" value="1"/>
</dbReference>
<gene>
    <name evidence="11" type="ORF">HZS55_04490</name>
</gene>
<dbReference type="Pfam" id="PF01554">
    <property type="entry name" value="MatE"/>
    <property type="match status" value="2"/>
</dbReference>
<dbReference type="GO" id="GO:0006811">
    <property type="term" value="P:monoatomic ion transport"/>
    <property type="evidence" value="ECO:0007669"/>
    <property type="project" value="UniProtKB-KW"/>
</dbReference>
<feature type="transmembrane region" description="Helical" evidence="10">
    <location>
        <begin position="394"/>
        <end position="418"/>
    </location>
</feature>
<dbReference type="GO" id="GO:0015297">
    <property type="term" value="F:antiporter activity"/>
    <property type="evidence" value="ECO:0007669"/>
    <property type="project" value="UniProtKB-KW"/>
</dbReference>
<dbReference type="KEGG" id="hrr:HZS55_04490"/>